<dbReference type="EMBL" id="BGZK01000955">
    <property type="protein sequence ID" value="GBP66351.1"/>
    <property type="molecule type" value="Genomic_DNA"/>
</dbReference>
<evidence type="ECO:0000313" key="2">
    <source>
        <dbReference type="Proteomes" id="UP000299102"/>
    </source>
</evidence>
<dbReference type="Proteomes" id="UP000299102">
    <property type="component" value="Unassembled WGS sequence"/>
</dbReference>
<proteinExistence type="predicted"/>
<name>A0A4C1XR58_EUMVA</name>
<evidence type="ECO:0000313" key="1">
    <source>
        <dbReference type="EMBL" id="GBP66351.1"/>
    </source>
</evidence>
<reference evidence="1 2" key="1">
    <citation type="journal article" date="2019" name="Commun. Biol.">
        <title>The bagworm genome reveals a unique fibroin gene that provides high tensile strength.</title>
        <authorList>
            <person name="Kono N."/>
            <person name="Nakamura H."/>
            <person name="Ohtoshi R."/>
            <person name="Tomita M."/>
            <person name="Numata K."/>
            <person name="Arakawa K."/>
        </authorList>
    </citation>
    <scope>NUCLEOTIDE SEQUENCE [LARGE SCALE GENOMIC DNA]</scope>
</reference>
<dbReference type="AlphaFoldDB" id="A0A4C1XR58"/>
<sequence>MTIREHRERRCFETVFLPWLSGEPQWFSSILWTLRPTAQVNARCTAIPPAGSRRVACASSRARRRVCGLPHRARVPALLFRFTTRPGPRRARRRVTPSAVLRERSTSAEHSCGPQWIRSKLQAFLTDAATSTSCGFEAYCFPASPDPQVVVFDPEMDLEYTLPRASINDQRTLARQRARPLTRNPTSSE</sequence>
<organism evidence="1 2">
    <name type="scientific">Eumeta variegata</name>
    <name type="common">Bagworm moth</name>
    <name type="synonym">Eumeta japonica</name>
    <dbReference type="NCBI Taxonomy" id="151549"/>
    <lineage>
        <taxon>Eukaryota</taxon>
        <taxon>Metazoa</taxon>
        <taxon>Ecdysozoa</taxon>
        <taxon>Arthropoda</taxon>
        <taxon>Hexapoda</taxon>
        <taxon>Insecta</taxon>
        <taxon>Pterygota</taxon>
        <taxon>Neoptera</taxon>
        <taxon>Endopterygota</taxon>
        <taxon>Lepidoptera</taxon>
        <taxon>Glossata</taxon>
        <taxon>Ditrysia</taxon>
        <taxon>Tineoidea</taxon>
        <taxon>Psychidae</taxon>
        <taxon>Oiketicinae</taxon>
        <taxon>Eumeta</taxon>
    </lineage>
</organism>
<gene>
    <name evidence="1" type="ORF">EVAR_88461_1</name>
</gene>
<comment type="caution">
    <text evidence="1">The sequence shown here is derived from an EMBL/GenBank/DDBJ whole genome shotgun (WGS) entry which is preliminary data.</text>
</comment>
<keyword evidence="2" id="KW-1185">Reference proteome</keyword>
<protein>
    <submittedName>
        <fullName evidence="1">Uncharacterized protein</fullName>
    </submittedName>
</protein>
<accession>A0A4C1XR58</accession>